<evidence type="ECO:0000313" key="5">
    <source>
        <dbReference type="Proteomes" id="UP000183263"/>
    </source>
</evidence>
<proteinExistence type="inferred from homology"/>
<evidence type="ECO:0000256" key="2">
    <source>
        <dbReference type="ARBA" id="ARBA00022598"/>
    </source>
</evidence>
<organism evidence="4 5">
    <name type="scientific">Rhodococcus triatomae</name>
    <dbReference type="NCBI Taxonomy" id="300028"/>
    <lineage>
        <taxon>Bacteria</taxon>
        <taxon>Bacillati</taxon>
        <taxon>Actinomycetota</taxon>
        <taxon>Actinomycetes</taxon>
        <taxon>Mycobacteriales</taxon>
        <taxon>Nocardiaceae</taxon>
        <taxon>Rhodococcus</taxon>
    </lineage>
</organism>
<dbReference type="PROSITE" id="PS00455">
    <property type="entry name" value="AMP_BINDING"/>
    <property type="match status" value="1"/>
</dbReference>
<keyword evidence="5" id="KW-1185">Reference proteome</keyword>
<dbReference type="SUPFAM" id="SSF56801">
    <property type="entry name" value="Acetyl-CoA synthetase-like"/>
    <property type="match status" value="1"/>
</dbReference>
<dbReference type="InterPro" id="IPR042099">
    <property type="entry name" value="ANL_N_sf"/>
</dbReference>
<dbReference type="PANTHER" id="PTHR43201">
    <property type="entry name" value="ACYL-COA SYNTHETASE"/>
    <property type="match status" value="1"/>
</dbReference>
<dbReference type="GO" id="GO:0006631">
    <property type="term" value="P:fatty acid metabolic process"/>
    <property type="evidence" value="ECO:0007669"/>
    <property type="project" value="TreeGrafter"/>
</dbReference>
<comment type="similarity">
    <text evidence="1">Belongs to the ATP-dependent AMP-binding enzyme family.</text>
</comment>
<evidence type="ECO:0000256" key="1">
    <source>
        <dbReference type="ARBA" id="ARBA00006432"/>
    </source>
</evidence>
<dbReference type="InterPro" id="IPR020845">
    <property type="entry name" value="AMP-binding_CS"/>
</dbReference>
<dbReference type="AlphaFoldDB" id="A0A1G8EYK6"/>
<gene>
    <name evidence="4" type="ORF">SAMN05444695_103106</name>
</gene>
<dbReference type="Pfam" id="PF00501">
    <property type="entry name" value="AMP-binding"/>
    <property type="match status" value="1"/>
</dbReference>
<name>A0A1G8EYK6_9NOCA</name>
<accession>A0A1G8EYK6</accession>
<evidence type="ECO:0000313" key="4">
    <source>
        <dbReference type="EMBL" id="SDH74965.1"/>
    </source>
</evidence>
<dbReference type="EMBL" id="FNDN01000003">
    <property type="protein sequence ID" value="SDH74965.1"/>
    <property type="molecule type" value="Genomic_DNA"/>
</dbReference>
<protein>
    <submittedName>
        <fullName evidence="4">Acyl-CoA synthetase (AMP-forming)/AMP-acid ligase II</fullName>
    </submittedName>
</protein>
<dbReference type="Proteomes" id="UP000183263">
    <property type="component" value="Unassembled WGS sequence"/>
</dbReference>
<evidence type="ECO:0000259" key="3">
    <source>
        <dbReference type="Pfam" id="PF00501"/>
    </source>
</evidence>
<dbReference type="RefSeq" id="WP_169847111.1">
    <property type="nucleotide sequence ID" value="NZ_CP048813.1"/>
</dbReference>
<dbReference type="GO" id="GO:0031956">
    <property type="term" value="F:medium-chain fatty acid-CoA ligase activity"/>
    <property type="evidence" value="ECO:0007669"/>
    <property type="project" value="TreeGrafter"/>
</dbReference>
<dbReference type="Gene3D" id="3.40.50.12780">
    <property type="entry name" value="N-terminal domain of ligase-like"/>
    <property type="match status" value="1"/>
</dbReference>
<feature type="domain" description="AMP-dependent synthetase/ligase" evidence="3">
    <location>
        <begin position="20"/>
        <end position="383"/>
    </location>
</feature>
<dbReference type="PANTHER" id="PTHR43201:SF5">
    <property type="entry name" value="MEDIUM-CHAIN ACYL-COA LIGASE ACSF2, MITOCHONDRIAL"/>
    <property type="match status" value="1"/>
</dbReference>
<dbReference type="InterPro" id="IPR000873">
    <property type="entry name" value="AMP-dep_synth/lig_dom"/>
</dbReference>
<keyword evidence="2 4" id="KW-0436">Ligase</keyword>
<sequence>MITTRSTRTGNTLLDGLLHHALETPGAAVAVEGASGRTVTAREMVQSAVAAAGHLGESGVRNGDYVVITVPTGVNFLAYAFGAMIAGAAPALLDARSAPGALAQCLDELEAPAWVMPSGAVPPPSFGGATLHPRDPWSAADPESVDDDACPDVREWDVLDTVLMLYTSGTTGIPKGVPWTSRELASQIRAYRDPDIRTEFCFFPHLAMVAVAMGRTAVLPQLDDYSPAGLDIEQTRAQMDRHGCDYVFASPLVWHRLANHLDAGAEPPPVRRAATAGSAVGSRMLETLRRVMPETRFRVPYASTEALMPVTSIDADDYVHRSKLGTWTGRGVPLGAASAETDVAIIATTTGDGDSFSVATERLAPGVAGEIIVSGSRVTRTYFKRPEVEKHAKLRDAHTDRIWHRTADIGYLDDSGDLWYLCRKKDVVETPHGTLHPDAVEEMFDLVTGASLSAVVYEKQTDTLYYVLGTTPHPTGVIDTGTLAVLAERIGFPAPVVVTLDSPLPSDPRHNSKIDRARTLDLARLRQP</sequence>
<reference evidence="4 5" key="1">
    <citation type="submission" date="2016-10" db="EMBL/GenBank/DDBJ databases">
        <authorList>
            <person name="de Groot N.N."/>
        </authorList>
    </citation>
    <scope>NUCLEOTIDE SEQUENCE [LARGE SCALE GENOMIC DNA]</scope>
    <source>
        <strain evidence="4 5">DSM 44892</strain>
    </source>
</reference>